<reference evidence="2" key="3">
    <citation type="journal article" date="2017" name="Nature">
        <title>Genome sequence of the progenitor of the wheat D genome Aegilops tauschii.</title>
        <authorList>
            <person name="Luo M.C."/>
            <person name="Gu Y.Q."/>
            <person name="Puiu D."/>
            <person name="Wang H."/>
            <person name="Twardziok S.O."/>
            <person name="Deal K.R."/>
            <person name="Huo N."/>
            <person name="Zhu T."/>
            <person name="Wang L."/>
            <person name="Wang Y."/>
            <person name="McGuire P.E."/>
            <person name="Liu S."/>
            <person name="Long H."/>
            <person name="Ramasamy R.K."/>
            <person name="Rodriguez J.C."/>
            <person name="Van S.L."/>
            <person name="Yuan L."/>
            <person name="Wang Z."/>
            <person name="Xia Z."/>
            <person name="Xiao L."/>
            <person name="Anderson O.D."/>
            <person name="Ouyang S."/>
            <person name="Liang Y."/>
            <person name="Zimin A.V."/>
            <person name="Pertea G."/>
            <person name="Qi P."/>
            <person name="Bennetzen J.L."/>
            <person name="Dai X."/>
            <person name="Dawson M.W."/>
            <person name="Muller H.G."/>
            <person name="Kugler K."/>
            <person name="Rivarola-Duarte L."/>
            <person name="Spannagl M."/>
            <person name="Mayer K.F.X."/>
            <person name="Lu F.H."/>
            <person name="Bevan M.W."/>
            <person name="Leroy P."/>
            <person name="Li P."/>
            <person name="You F.M."/>
            <person name="Sun Q."/>
            <person name="Liu Z."/>
            <person name="Lyons E."/>
            <person name="Wicker T."/>
            <person name="Salzberg S.L."/>
            <person name="Devos K.M."/>
            <person name="Dvorak J."/>
        </authorList>
    </citation>
    <scope>NUCLEOTIDE SEQUENCE [LARGE SCALE GENOMIC DNA]</scope>
    <source>
        <strain evidence="2">cv. AL8/78</strain>
    </source>
</reference>
<evidence type="ECO:0000313" key="2">
    <source>
        <dbReference type="EnsemblPlants" id="AET4Gv20602100.4"/>
    </source>
</evidence>
<evidence type="ECO:0000256" key="1">
    <source>
        <dbReference type="SAM" id="MobiDB-lite"/>
    </source>
</evidence>
<organism evidence="2 3">
    <name type="scientific">Aegilops tauschii subsp. strangulata</name>
    <name type="common">Goatgrass</name>
    <dbReference type="NCBI Taxonomy" id="200361"/>
    <lineage>
        <taxon>Eukaryota</taxon>
        <taxon>Viridiplantae</taxon>
        <taxon>Streptophyta</taxon>
        <taxon>Embryophyta</taxon>
        <taxon>Tracheophyta</taxon>
        <taxon>Spermatophyta</taxon>
        <taxon>Magnoliopsida</taxon>
        <taxon>Liliopsida</taxon>
        <taxon>Poales</taxon>
        <taxon>Poaceae</taxon>
        <taxon>BOP clade</taxon>
        <taxon>Pooideae</taxon>
        <taxon>Triticodae</taxon>
        <taxon>Triticeae</taxon>
        <taxon>Triticinae</taxon>
        <taxon>Aegilops</taxon>
    </lineage>
</organism>
<accession>A0A453ILQ2</accession>
<feature type="compositionally biased region" description="Basic residues" evidence="1">
    <location>
        <begin position="56"/>
        <end position="72"/>
    </location>
</feature>
<reference evidence="2" key="4">
    <citation type="submission" date="2019-03" db="UniProtKB">
        <authorList>
            <consortium name="EnsemblPlants"/>
        </authorList>
    </citation>
    <scope>IDENTIFICATION</scope>
</reference>
<dbReference type="PANTHER" id="PTHR35455">
    <property type="entry name" value="UNNAMED PRODUCT"/>
    <property type="match status" value="1"/>
</dbReference>
<name>A0A453ILQ2_AEGTS</name>
<protein>
    <submittedName>
        <fullName evidence="2">Uncharacterized protein</fullName>
    </submittedName>
</protein>
<dbReference type="PANTHER" id="PTHR35455:SF1">
    <property type="entry name" value="AGAP005842-PA"/>
    <property type="match status" value="1"/>
</dbReference>
<dbReference type="AlphaFoldDB" id="A0A453ILQ2"/>
<feature type="region of interest" description="Disordered" evidence="1">
    <location>
        <begin position="1"/>
        <end position="93"/>
    </location>
</feature>
<evidence type="ECO:0000313" key="3">
    <source>
        <dbReference type="Proteomes" id="UP000015105"/>
    </source>
</evidence>
<dbReference type="Pfam" id="PF16029">
    <property type="entry name" value="DUF4787"/>
    <property type="match status" value="1"/>
</dbReference>
<dbReference type="Gramene" id="AET4Gv20602100.4">
    <property type="protein sequence ID" value="AET4Gv20602100.4"/>
    <property type="gene ID" value="AET4Gv20602100"/>
</dbReference>
<reference evidence="3" key="1">
    <citation type="journal article" date="2014" name="Science">
        <title>Ancient hybridizations among the ancestral genomes of bread wheat.</title>
        <authorList>
            <consortium name="International Wheat Genome Sequencing Consortium,"/>
            <person name="Marcussen T."/>
            <person name="Sandve S.R."/>
            <person name="Heier L."/>
            <person name="Spannagl M."/>
            <person name="Pfeifer M."/>
            <person name="Jakobsen K.S."/>
            <person name="Wulff B.B."/>
            <person name="Steuernagel B."/>
            <person name="Mayer K.F."/>
            <person name="Olsen O.A."/>
        </authorList>
    </citation>
    <scope>NUCLEOTIDE SEQUENCE [LARGE SCALE GENOMIC DNA]</scope>
    <source>
        <strain evidence="3">cv. AL8/78</strain>
    </source>
</reference>
<feature type="compositionally biased region" description="Low complexity" evidence="1">
    <location>
        <begin position="31"/>
        <end position="42"/>
    </location>
</feature>
<sequence length="168" mass="19177">MDSTRGRDRHHRIRRTVRYRCRPDGSNTRHASAPPDSAAADPRGLQLPPAPPRSPHLPHRRRQVLWPPHHRTSPPLTFPQASPCLPPVSPSNSVLQDKEIRENKAACYTDVENGLWGFACRSSTTEKENCVLRCLSPECYNLIYGGDPLEEGELDYVRSHEYKYCMHK</sequence>
<feature type="compositionally biased region" description="Basic residues" evidence="1">
    <location>
        <begin position="7"/>
        <end position="20"/>
    </location>
</feature>
<dbReference type="Proteomes" id="UP000015105">
    <property type="component" value="Chromosome 4D"/>
</dbReference>
<dbReference type="InterPro" id="IPR031985">
    <property type="entry name" value="DUF4787"/>
</dbReference>
<reference evidence="2" key="5">
    <citation type="journal article" date="2021" name="G3 (Bethesda)">
        <title>Aegilops tauschii genome assembly Aet v5.0 features greater sequence contiguity and improved annotation.</title>
        <authorList>
            <person name="Wang L."/>
            <person name="Zhu T."/>
            <person name="Rodriguez J.C."/>
            <person name="Deal K.R."/>
            <person name="Dubcovsky J."/>
            <person name="McGuire P.E."/>
            <person name="Lux T."/>
            <person name="Spannagl M."/>
            <person name="Mayer K.F.X."/>
            <person name="Baldrich P."/>
            <person name="Meyers B.C."/>
            <person name="Huo N."/>
            <person name="Gu Y.Q."/>
            <person name="Zhou H."/>
            <person name="Devos K.M."/>
            <person name="Bennetzen J.L."/>
            <person name="Unver T."/>
            <person name="Budak H."/>
            <person name="Gulick P.J."/>
            <person name="Galiba G."/>
            <person name="Kalapos B."/>
            <person name="Nelson D.R."/>
            <person name="Li P."/>
            <person name="You F.M."/>
            <person name="Luo M.C."/>
            <person name="Dvorak J."/>
        </authorList>
    </citation>
    <scope>NUCLEOTIDE SEQUENCE [LARGE SCALE GENOMIC DNA]</scope>
    <source>
        <strain evidence="2">cv. AL8/78</strain>
    </source>
</reference>
<reference evidence="3" key="2">
    <citation type="journal article" date="2017" name="Nat. Plants">
        <title>The Aegilops tauschii genome reveals multiple impacts of transposons.</title>
        <authorList>
            <person name="Zhao G."/>
            <person name="Zou C."/>
            <person name="Li K."/>
            <person name="Wang K."/>
            <person name="Li T."/>
            <person name="Gao L."/>
            <person name="Zhang X."/>
            <person name="Wang H."/>
            <person name="Yang Z."/>
            <person name="Liu X."/>
            <person name="Jiang W."/>
            <person name="Mao L."/>
            <person name="Kong X."/>
            <person name="Jiao Y."/>
            <person name="Jia J."/>
        </authorList>
    </citation>
    <scope>NUCLEOTIDE SEQUENCE [LARGE SCALE GENOMIC DNA]</scope>
    <source>
        <strain evidence="3">cv. AL8/78</strain>
    </source>
</reference>
<proteinExistence type="predicted"/>
<dbReference type="EnsemblPlants" id="AET4Gv20602100.4">
    <property type="protein sequence ID" value="AET4Gv20602100.4"/>
    <property type="gene ID" value="AET4Gv20602100"/>
</dbReference>
<keyword evidence="3" id="KW-1185">Reference proteome</keyword>